<evidence type="ECO:0000313" key="2">
    <source>
        <dbReference type="EMBL" id="ATG97646.1"/>
    </source>
</evidence>
<comment type="similarity">
    <text evidence="1">Belongs to the IMPACT family.</text>
</comment>
<evidence type="ECO:0000256" key="1">
    <source>
        <dbReference type="ARBA" id="ARBA00007665"/>
    </source>
</evidence>
<dbReference type="Gene3D" id="3.30.230.30">
    <property type="entry name" value="Impact, N-terminal domain"/>
    <property type="match status" value="1"/>
</dbReference>
<dbReference type="InterPro" id="IPR020568">
    <property type="entry name" value="Ribosomal_Su5_D2-typ_SF"/>
</dbReference>
<organism evidence="2 3">
    <name type="scientific">Mesoplasma lactucae ATCC 49193</name>
    <dbReference type="NCBI Taxonomy" id="81460"/>
    <lineage>
        <taxon>Bacteria</taxon>
        <taxon>Bacillati</taxon>
        <taxon>Mycoplasmatota</taxon>
        <taxon>Mollicutes</taxon>
        <taxon>Entomoplasmatales</taxon>
        <taxon>Entomoplasmataceae</taxon>
        <taxon>Mesoplasma</taxon>
    </lineage>
</organism>
<proteinExistence type="inferred from homology"/>
<dbReference type="SUPFAM" id="SSF54211">
    <property type="entry name" value="Ribosomal protein S5 domain 2-like"/>
    <property type="match status" value="1"/>
</dbReference>
<dbReference type="OrthoDB" id="9813771at2"/>
<dbReference type="Proteomes" id="UP000232227">
    <property type="component" value="Chromosome"/>
</dbReference>
<keyword evidence="3" id="KW-1185">Reference proteome</keyword>
<dbReference type="Pfam" id="PF01205">
    <property type="entry name" value="Impact_N"/>
    <property type="match status" value="1"/>
</dbReference>
<dbReference type="RefSeq" id="WP_096862934.1">
    <property type="nucleotide sequence ID" value="NZ_CP023668.1"/>
</dbReference>
<protein>
    <submittedName>
        <fullName evidence="2">Proline dipeptidase</fullName>
    </submittedName>
</protein>
<sequence length="194" mass="22327">MQTLKENHVYQTELIIKKSRFITIAKKVSSKEELNDFLDRYSQKEARHNCYAYKIGIDPQTGGYSDDGEPKNTAGMPLFKLIENKDLTNVVVLVIRYFGGIKLGAGGLIRAYTKAGTMVLDEASFHQIEEMWEIKISFDINDIKSVDLFCLKHDLEVIDKEFLEQVSYTLLTDDKDISFDNLNIEVISRKKKYL</sequence>
<name>A0A291ISG3_9MOLU</name>
<dbReference type="KEGG" id="mlac:CP520_02810"/>
<dbReference type="InterPro" id="IPR036956">
    <property type="entry name" value="Impact_N_sf"/>
</dbReference>
<dbReference type="GO" id="GO:0005737">
    <property type="term" value="C:cytoplasm"/>
    <property type="evidence" value="ECO:0007669"/>
    <property type="project" value="TreeGrafter"/>
</dbReference>
<dbReference type="PANTHER" id="PTHR16301:SF20">
    <property type="entry name" value="IMPACT FAMILY MEMBER YIGZ"/>
    <property type="match status" value="1"/>
</dbReference>
<gene>
    <name evidence="2" type="ORF">CP520_02810</name>
</gene>
<reference evidence="2 3" key="1">
    <citation type="submission" date="2017-09" db="EMBL/GenBank/DDBJ databases">
        <title>SPAdes assembly of the Mesoplasma lactucae genome.</title>
        <authorList>
            <person name="Knight T.F."/>
            <person name="Rubinstein R."/>
            <person name="Citino T."/>
        </authorList>
    </citation>
    <scope>NUCLEOTIDE SEQUENCE [LARGE SCALE GENOMIC DNA]</scope>
    <source>
        <strain evidence="2 3">831-C4</strain>
    </source>
</reference>
<dbReference type="PANTHER" id="PTHR16301">
    <property type="entry name" value="IMPACT-RELATED"/>
    <property type="match status" value="1"/>
</dbReference>
<dbReference type="AlphaFoldDB" id="A0A291ISG3"/>
<dbReference type="InterPro" id="IPR001498">
    <property type="entry name" value="Impact_N"/>
</dbReference>
<accession>A0A291ISG3</accession>
<evidence type="ECO:0000313" key="3">
    <source>
        <dbReference type="Proteomes" id="UP000232227"/>
    </source>
</evidence>
<dbReference type="InterPro" id="IPR023582">
    <property type="entry name" value="Impact"/>
</dbReference>
<dbReference type="EMBL" id="CP023668">
    <property type="protein sequence ID" value="ATG97646.1"/>
    <property type="molecule type" value="Genomic_DNA"/>
</dbReference>
<dbReference type="GO" id="GO:0006446">
    <property type="term" value="P:regulation of translational initiation"/>
    <property type="evidence" value="ECO:0007669"/>
    <property type="project" value="TreeGrafter"/>
</dbReference>